<evidence type="ECO:0000313" key="2">
    <source>
        <dbReference type="EMBL" id="QCX40832.1"/>
    </source>
</evidence>
<accession>A0A5B7U1J0</accession>
<dbReference type="EMBL" id="CP040749">
    <property type="protein sequence ID" value="QCX40832.1"/>
    <property type="molecule type" value="Genomic_DNA"/>
</dbReference>
<keyword evidence="1" id="KW-0732">Signal</keyword>
<dbReference type="SUPFAM" id="SSF82185">
    <property type="entry name" value="Histone H3 K4-specific methyltransferase SET7/9 N-terminal domain"/>
    <property type="match status" value="1"/>
</dbReference>
<gene>
    <name evidence="2" type="ORF">FF125_21180</name>
</gene>
<dbReference type="RefSeq" id="WP_138952122.1">
    <property type="nucleotide sequence ID" value="NZ_CP040749.1"/>
</dbReference>
<proteinExistence type="predicted"/>
<name>A0A5B7U1J0_9FLAO</name>
<dbReference type="Proteomes" id="UP000306229">
    <property type="component" value="Chromosome"/>
</dbReference>
<dbReference type="InterPro" id="IPR011652">
    <property type="entry name" value="MORN_2"/>
</dbReference>
<dbReference type="KEGG" id="fbe:FF125_21180"/>
<protein>
    <submittedName>
        <fullName evidence="2">Toxin-antitoxin system YwqK family antitoxin</fullName>
    </submittedName>
</protein>
<feature type="chain" id="PRO_5023144973" evidence="1">
    <location>
        <begin position="22"/>
        <end position="190"/>
    </location>
</feature>
<feature type="signal peptide" evidence="1">
    <location>
        <begin position="1"/>
        <end position="21"/>
    </location>
</feature>
<reference evidence="2 3" key="1">
    <citation type="submission" date="2019-05" db="EMBL/GenBank/DDBJ databases">
        <title>Algicella ahnfeltiae gen. nov., sp. nov., a novel marine bacterium of the family Flavobacteriaceae isolated from a red alga.</title>
        <authorList>
            <person name="Nedashkovskaya O.I."/>
            <person name="Kukhlevskiy A.D."/>
            <person name="Kim S.-G."/>
            <person name="Zhukova N.V."/>
            <person name="Mikhailov V.V."/>
        </authorList>
    </citation>
    <scope>NUCLEOTIDE SEQUENCE [LARGE SCALE GENOMIC DNA]</scope>
    <source>
        <strain evidence="2 3">10Alg115</strain>
    </source>
</reference>
<dbReference type="OrthoDB" id="7342920at2"/>
<dbReference type="AlphaFoldDB" id="A0A5B7U1J0"/>
<organism evidence="2 3">
    <name type="scientific">Aureibaculum algae</name>
    <dbReference type="NCBI Taxonomy" id="2584122"/>
    <lineage>
        <taxon>Bacteria</taxon>
        <taxon>Pseudomonadati</taxon>
        <taxon>Bacteroidota</taxon>
        <taxon>Flavobacteriia</taxon>
        <taxon>Flavobacteriales</taxon>
        <taxon>Flavobacteriaceae</taxon>
        <taxon>Aureibaculum</taxon>
    </lineage>
</organism>
<sequence length="190" mass="22224">MKNLTTLFCLLTFLFSTLLFAQKDTLWYDSNWGETARAQASYFRPAPDKKDNGYWWQDYYIDGTKQMEALSLKENEEVLHGKVIWYHPNGKVMQTVHYKNNVPHGLRKNYYKSGPLKSEYSYVNGKIDGAYVAYHENAQLSESGNYKLGERIGDWKEHYKSGKLKAEGKYTNGKKSETWQVYYYDGSIED</sequence>
<keyword evidence="3" id="KW-1185">Reference proteome</keyword>
<evidence type="ECO:0000313" key="3">
    <source>
        <dbReference type="Proteomes" id="UP000306229"/>
    </source>
</evidence>
<evidence type="ECO:0000256" key="1">
    <source>
        <dbReference type="SAM" id="SignalP"/>
    </source>
</evidence>
<dbReference type="Pfam" id="PF07661">
    <property type="entry name" value="MORN_2"/>
    <property type="match status" value="3"/>
</dbReference>
<dbReference type="Gene3D" id="2.20.110.10">
    <property type="entry name" value="Histone H3 K4-specific methyltransferase SET7/9 N-terminal domain"/>
    <property type="match status" value="2"/>
</dbReference>